<keyword evidence="2" id="KW-1185">Reference proteome</keyword>
<dbReference type="Proteomes" id="UP000625551">
    <property type="component" value="Unassembled WGS sequence"/>
</dbReference>
<organism evidence="1 2">
    <name type="scientific">Pontibacter aquaedesilientis</name>
    <dbReference type="NCBI Taxonomy" id="2766980"/>
    <lineage>
        <taxon>Bacteria</taxon>
        <taxon>Pseudomonadati</taxon>
        <taxon>Bacteroidota</taxon>
        <taxon>Cytophagia</taxon>
        <taxon>Cytophagales</taxon>
        <taxon>Hymenobacteraceae</taxon>
        <taxon>Pontibacter</taxon>
    </lineage>
</organism>
<dbReference type="InterPro" id="IPR036587">
    <property type="entry name" value="NucleaseA_inhib-like_sf"/>
</dbReference>
<accession>A0ABR7XD25</accession>
<dbReference type="Pfam" id="PF07924">
    <property type="entry name" value="NuiA"/>
    <property type="match status" value="1"/>
</dbReference>
<reference evidence="1 2" key="1">
    <citation type="submission" date="2020-09" db="EMBL/GenBank/DDBJ databases">
        <title>Genome sequencing and assembly of Pontibacter sp.</title>
        <authorList>
            <person name="Chhetri G."/>
        </authorList>
    </citation>
    <scope>NUCLEOTIDE SEQUENCE [LARGE SCALE GENOMIC DNA]</scope>
    <source>
        <strain evidence="1 2">JH31</strain>
    </source>
</reference>
<sequence>MDLKQIETELKEATNGLLMMSETDAPFEFFHEENFKNEALNKETVLKMAAMPADYPVEVVELAYFFRNMTHARPEQGEAGMQQAKRFEELQKKLRELLQDVKVYRIGETQILALILGRTPAGEITGLKTMLVET</sequence>
<evidence type="ECO:0000313" key="2">
    <source>
        <dbReference type="Proteomes" id="UP000625551"/>
    </source>
</evidence>
<proteinExistence type="predicted"/>
<gene>
    <name evidence="1" type="ORF">H9Q13_03415</name>
</gene>
<evidence type="ECO:0000313" key="1">
    <source>
        <dbReference type="EMBL" id="MBD1396203.1"/>
    </source>
</evidence>
<protein>
    <submittedName>
        <fullName evidence="1">Nuclease A inhibitor family protein</fullName>
    </submittedName>
</protein>
<dbReference type="InterPro" id="IPR012489">
    <property type="entry name" value="NucleaseA_inhib-like"/>
</dbReference>
<dbReference type="RefSeq" id="WP_191182328.1">
    <property type="nucleotide sequence ID" value="NZ_JACXAJ010000001.1"/>
</dbReference>
<dbReference type="SUPFAM" id="SSF82602">
    <property type="entry name" value="Nuclease A inhibitor (NuiA)"/>
    <property type="match status" value="1"/>
</dbReference>
<dbReference type="EMBL" id="JACXAJ010000001">
    <property type="protein sequence ID" value="MBD1396203.1"/>
    <property type="molecule type" value="Genomic_DNA"/>
</dbReference>
<dbReference type="Gene3D" id="3.40.1460.10">
    <property type="entry name" value="Nuclease A inhibitor-like"/>
    <property type="match status" value="1"/>
</dbReference>
<comment type="caution">
    <text evidence="1">The sequence shown here is derived from an EMBL/GenBank/DDBJ whole genome shotgun (WGS) entry which is preliminary data.</text>
</comment>
<name>A0ABR7XD25_9BACT</name>